<comment type="caution">
    <text evidence="1">The sequence shown here is derived from an EMBL/GenBank/DDBJ whole genome shotgun (WGS) entry which is preliminary data.</text>
</comment>
<reference evidence="1" key="1">
    <citation type="submission" date="2021-02" db="EMBL/GenBank/DDBJ databases">
        <authorList>
            <person name="Dougan E. K."/>
            <person name="Rhodes N."/>
            <person name="Thang M."/>
            <person name="Chan C."/>
        </authorList>
    </citation>
    <scope>NUCLEOTIDE SEQUENCE</scope>
</reference>
<dbReference type="AlphaFoldDB" id="A0A813HW03"/>
<evidence type="ECO:0000313" key="2">
    <source>
        <dbReference type="Proteomes" id="UP000654075"/>
    </source>
</evidence>
<sequence>MLKAPRKRSIPNVSTQSCILIEATQITSCRRKLDIVNPALWIFIDERFADYEFCEPGRGLHNVDLILQGIATSNFMLLPHVRRFSSIIGLLTDLESLRPEDLLETRKAMHRSSLAAWEVTSEFYRRAARYLLASKSVGFPPSLVSLNI</sequence>
<dbReference type="Proteomes" id="UP000654075">
    <property type="component" value="Unassembled WGS sequence"/>
</dbReference>
<organism evidence="1 2">
    <name type="scientific">Polarella glacialis</name>
    <name type="common">Dinoflagellate</name>
    <dbReference type="NCBI Taxonomy" id="89957"/>
    <lineage>
        <taxon>Eukaryota</taxon>
        <taxon>Sar</taxon>
        <taxon>Alveolata</taxon>
        <taxon>Dinophyceae</taxon>
        <taxon>Suessiales</taxon>
        <taxon>Suessiaceae</taxon>
        <taxon>Polarella</taxon>
    </lineage>
</organism>
<gene>
    <name evidence="1" type="ORF">PGLA1383_LOCUS56823</name>
</gene>
<protein>
    <submittedName>
        <fullName evidence="1">Uncharacterized protein</fullName>
    </submittedName>
</protein>
<accession>A0A813HW03</accession>
<keyword evidence="2" id="KW-1185">Reference proteome</keyword>
<dbReference type="EMBL" id="CAJNNV010033149">
    <property type="protein sequence ID" value="CAE8642316.1"/>
    <property type="molecule type" value="Genomic_DNA"/>
</dbReference>
<name>A0A813HW03_POLGL</name>
<proteinExistence type="predicted"/>
<evidence type="ECO:0000313" key="1">
    <source>
        <dbReference type="EMBL" id="CAE8642316.1"/>
    </source>
</evidence>
<dbReference type="OrthoDB" id="420811at2759"/>